<evidence type="ECO:0000313" key="2">
    <source>
        <dbReference type="EMBL" id="NMH94861.1"/>
    </source>
</evidence>
<proteinExistence type="predicted"/>
<feature type="region of interest" description="Disordered" evidence="1">
    <location>
        <begin position="1"/>
        <end position="45"/>
    </location>
</feature>
<reference evidence="2 3" key="1">
    <citation type="submission" date="2020-04" db="EMBL/GenBank/DDBJ databases">
        <authorList>
            <person name="Klaysubun C."/>
            <person name="Duangmal K."/>
            <person name="Lipun K."/>
        </authorList>
    </citation>
    <scope>NUCLEOTIDE SEQUENCE [LARGE SCALE GENOMIC DNA]</scope>
    <source>
        <strain evidence="2 3">DSM 45300</strain>
    </source>
</reference>
<gene>
    <name evidence="2" type="ORF">HF519_25465</name>
</gene>
<dbReference type="RefSeq" id="WP_169415536.1">
    <property type="nucleotide sequence ID" value="NZ_JAAXKZ010000136.1"/>
</dbReference>
<sequence>MTEPIDTDSRPPADIEVPDIEIPGEPELPEEEDVTEDAGSVEPPD</sequence>
<name>A0A848DR44_9PSEU</name>
<accession>A0A848DR44</accession>
<comment type="caution">
    <text evidence="2">The sequence shown here is derived from an EMBL/GenBank/DDBJ whole genome shotgun (WGS) entry which is preliminary data.</text>
</comment>
<evidence type="ECO:0000256" key="1">
    <source>
        <dbReference type="SAM" id="MobiDB-lite"/>
    </source>
</evidence>
<feature type="compositionally biased region" description="Acidic residues" evidence="1">
    <location>
        <begin position="16"/>
        <end position="36"/>
    </location>
</feature>
<dbReference type="EMBL" id="JAAXKZ010000136">
    <property type="protein sequence ID" value="NMH94861.1"/>
    <property type="molecule type" value="Genomic_DNA"/>
</dbReference>
<dbReference type="AlphaFoldDB" id="A0A848DR44"/>
<organism evidence="2 3">
    <name type="scientific">Pseudonocardia bannensis</name>
    <dbReference type="NCBI Taxonomy" id="630973"/>
    <lineage>
        <taxon>Bacteria</taxon>
        <taxon>Bacillati</taxon>
        <taxon>Actinomycetota</taxon>
        <taxon>Actinomycetes</taxon>
        <taxon>Pseudonocardiales</taxon>
        <taxon>Pseudonocardiaceae</taxon>
        <taxon>Pseudonocardia</taxon>
    </lineage>
</organism>
<protein>
    <submittedName>
        <fullName evidence="2">Uncharacterized protein</fullName>
    </submittedName>
</protein>
<evidence type="ECO:0000313" key="3">
    <source>
        <dbReference type="Proteomes" id="UP000586918"/>
    </source>
</evidence>
<dbReference type="Proteomes" id="UP000586918">
    <property type="component" value="Unassembled WGS sequence"/>
</dbReference>
<keyword evidence="3" id="KW-1185">Reference proteome</keyword>